<evidence type="ECO:0000313" key="3">
    <source>
        <dbReference type="Proteomes" id="UP000598467"/>
    </source>
</evidence>
<dbReference type="AlphaFoldDB" id="A0A926S7F0"/>
<feature type="transmembrane region" description="Helical" evidence="1">
    <location>
        <begin position="135"/>
        <end position="158"/>
    </location>
</feature>
<dbReference type="Proteomes" id="UP000598467">
    <property type="component" value="Unassembled WGS sequence"/>
</dbReference>
<protein>
    <submittedName>
        <fullName evidence="2">TIGR00341 family protein</fullName>
    </submittedName>
</protein>
<dbReference type="NCBIfam" id="TIGR00341">
    <property type="entry name" value="TIGR00341 family protein"/>
    <property type="match status" value="1"/>
</dbReference>
<evidence type="ECO:0000313" key="2">
    <source>
        <dbReference type="EMBL" id="MBD1549578.1"/>
    </source>
</evidence>
<feature type="transmembrane region" description="Helical" evidence="1">
    <location>
        <begin position="109"/>
        <end position="129"/>
    </location>
</feature>
<dbReference type="PANTHER" id="PTHR20992">
    <property type="entry name" value="AT15442P-RELATED"/>
    <property type="match status" value="1"/>
</dbReference>
<feature type="transmembrane region" description="Helical" evidence="1">
    <location>
        <begin position="303"/>
        <end position="324"/>
    </location>
</feature>
<feature type="transmembrane region" description="Helical" evidence="1">
    <location>
        <begin position="263"/>
        <end position="283"/>
    </location>
</feature>
<feature type="transmembrane region" description="Helical" evidence="1">
    <location>
        <begin position="230"/>
        <end position="251"/>
    </location>
</feature>
<sequence length="332" mass="34131">MSHQYVHVIVPRDTVDEIVEFSDRDGVTLAGISAAKGPVRTVSFLATAKAQQDLLDDLQRALYKTEGWEIAISPVDAVVAKAKDKESDEVEITESRETLLAEVSRNAGITPTSLTLVAISAVVAGLGMIENNVAAIIGAMVIAPLLGPLLGSILGVSLGERDLIIQSAKASAAGIALAVAIGGLLGLALPFDITSKELATRAAVGFDDIALALAAGAAAALSLTAGAASILVGVMVAVALMPPAAAIGLFLGKAAWLMAGDAALLLAVNLAALHLSGQIVFLVRGVKPRTRYRQAKVRQAIRFSLIVSAALLLLLAILIGYKVVPGAFPLQE</sequence>
<keyword evidence="1" id="KW-1133">Transmembrane helix</keyword>
<evidence type="ECO:0000256" key="1">
    <source>
        <dbReference type="SAM" id="Phobius"/>
    </source>
</evidence>
<dbReference type="Pfam" id="PF04087">
    <property type="entry name" value="DUF389"/>
    <property type="match status" value="1"/>
</dbReference>
<gene>
    <name evidence="2" type="ORF">HK439_25260</name>
</gene>
<keyword evidence="1" id="KW-0812">Transmembrane</keyword>
<organism evidence="2 3">
    <name type="scientific">Roseibium aggregatum</name>
    <dbReference type="NCBI Taxonomy" id="187304"/>
    <lineage>
        <taxon>Bacteria</taxon>
        <taxon>Pseudomonadati</taxon>
        <taxon>Pseudomonadota</taxon>
        <taxon>Alphaproteobacteria</taxon>
        <taxon>Hyphomicrobiales</taxon>
        <taxon>Stappiaceae</taxon>
        <taxon>Roseibium</taxon>
    </lineage>
</organism>
<dbReference type="PANTHER" id="PTHR20992:SF9">
    <property type="entry name" value="AT15442P-RELATED"/>
    <property type="match status" value="1"/>
</dbReference>
<comment type="caution">
    <text evidence="2">The sequence shown here is derived from an EMBL/GenBank/DDBJ whole genome shotgun (WGS) entry which is preliminary data.</text>
</comment>
<keyword evidence="1" id="KW-0472">Membrane</keyword>
<dbReference type="EMBL" id="JABFCZ010000044">
    <property type="protein sequence ID" value="MBD1549578.1"/>
    <property type="molecule type" value="Genomic_DNA"/>
</dbReference>
<accession>A0A926S7F0</accession>
<feature type="transmembrane region" description="Helical" evidence="1">
    <location>
        <begin position="170"/>
        <end position="191"/>
    </location>
</feature>
<reference evidence="2" key="1">
    <citation type="submission" date="2020-05" db="EMBL/GenBank/DDBJ databases">
        <title>Identification of trans-AT polyketide cluster in two marine bacteria, producers of a novel glutaramide-containing polyketide sesbanimide D and analogs.</title>
        <authorList>
            <person name="Kacar D."/>
            <person name="Rodriguez P."/>
            <person name="Canedo L."/>
            <person name="Gonzalez E."/>
            <person name="Galan B."/>
            <person name="De La Calle F."/>
            <person name="Garcia J.L."/>
        </authorList>
    </citation>
    <scope>NUCLEOTIDE SEQUENCE</scope>
    <source>
        <strain evidence="2">PHM038</strain>
    </source>
</reference>
<dbReference type="RefSeq" id="WP_190294269.1">
    <property type="nucleotide sequence ID" value="NZ_JABFCZ010000044.1"/>
</dbReference>
<proteinExistence type="predicted"/>
<feature type="transmembrane region" description="Helical" evidence="1">
    <location>
        <begin position="203"/>
        <end position="223"/>
    </location>
</feature>
<name>A0A926S7F0_9HYPH</name>
<dbReference type="InterPro" id="IPR005240">
    <property type="entry name" value="DUF389"/>
</dbReference>